<dbReference type="InterPro" id="IPR026170">
    <property type="entry name" value="FAM173A/B"/>
</dbReference>
<name>A0ABQ6M812_9STRA</name>
<keyword evidence="6" id="KW-1185">Reference proteome</keyword>
<sequence>MPSDSDAASAFDSAMASLNALHVKTSAPRETYLLDTGTAESVVDSYRYPDHHDPSFITPGTVSLRCNAFSVSWLVVLFKILSKLELRTSDVVVQLGAGDGRWMIETAKKTGCNVVAYDTDAELEYRCDAMAHEQEVSDRVTYNVVEDVLDAELEEATCVFCTATQENMGRLREKLEAELDPRAPVVLVGGEMIGWLHQHKEKHRGVPVYIYDRRTDGYLGAHDKGKYREEGEYRNPYTRPVQFVESWDDGGGGKREFQLEDVGSMGRRDGVGQVDRTNYESTYKSFVHTPHDSKR</sequence>
<keyword evidence="4" id="KW-0949">S-adenosyl-L-methionine</keyword>
<evidence type="ECO:0000256" key="4">
    <source>
        <dbReference type="ARBA" id="ARBA00022691"/>
    </source>
</evidence>
<evidence type="ECO:0000313" key="6">
    <source>
        <dbReference type="Proteomes" id="UP001165060"/>
    </source>
</evidence>
<comment type="similarity">
    <text evidence="1">Belongs to the ANT/ATPSC lysine N-methyltransferase family.</text>
</comment>
<dbReference type="PANTHER" id="PTHR13610:SF11">
    <property type="entry name" value="METHYLTRANSFERASE DOMAIN-CONTAINING PROTEIN"/>
    <property type="match status" value="1"/>
</dbReference>
<comment type="caution">
    <text evidence="5">The sequence shown here is derived from an EMBL/GenBank/DDBJ whole genome shotgun (WGS) entry which is preliminary data.</text>
</comment>
<protein>
    <recommendedName>
        <fullName evidence="7">Methyltransferase domain-containing protein</fullName>
    </recommendedName>
</protein>
<accession>A0ABQ6M812</accession>
<proteinExistence type="inferred from homology"/>
<evidence type="ECO:0000313" key="5">
    <source>
        <dbReference type="EMBL" id="GMI21358.1"/>
    </source>
</evidence>
<dbReference type="Proteomes" id="UP001165060">
    <property type="component" value="Unassembled WGS sequence"/>
</dbReference>
<dbReference type="InterPro" id="IPR029063">
    <property type="entry name" value="SAM-dependent_MTases_sf"/>
</dbReference>
<reference evidence="5 6" key="1">
    <citation type="journal article" date="2023" name="Commun. Biol.">
        <title>Genome analysis of Parmales, the sister group of diatoms, reveals the evolutionary specialization of diatoms from phago-mixotrophs to photoautotrophs.</title>
        <authorList>
            <person name="Ban H."/>
            <person name="Sato S."/>
            <person name="Yoshikawa S."/>
            <person name="Yamada K."/>
            <person name="Nakamura Y."/>
            <person name="Ichinomiya M."/>
            <person name="Sato N."/>
            <person name="Blanc-Mathieu R."/>
            <person name="Endo H."/>
            <person name="Kuwata A."/>
            <person name="Ogata H."/>
        </authorList>
    </citation>
    <scope>NUCLEOTIDE SEQUENCE [LARGE SCALE GENOMIC DNA]</scope>
</reference>
<dbReference type="Gene3D" id="3.40.50.150">
    <property type="entry name" value="Vaccinia Virus protein VP39"/>
    <property type="match status" value="1"/>
</dbReference>
<keyword evidence="2" id="KW-0489">Methyltransferase</keyword>
<dbReference type="PANTHER" id="PTHR13610">
    <property type="entry name" value="METHYLTRANSFERASE DOMAIN-CONTAINING PROTEIN"/>
    <property type="match status" value="1"/>
</dbReference>
<gene>
    <name evidence="5" type="ORF">TeGR_g1585</name>
</gene>
<dbReference type="EMBL" id="BRYB01001240">
    <property type="protein sequence ID" value="GMI21358.1"/>
    <property type="molecule type" value="Genomic_DNA"/>
</dbReference>
<keyword evidence="3" id="KW-0808">Transferase</keyword>
<evidence type="ECO:0008006" key="7">
    <source>
        <dbReference type="Google" id="ProtNLM"/>
    </source>
</evidence>
<dbReference type="SUPFAM" id="SSF53335">
    <property type="entry name" value="S-adenosyl-L-methionine-dependent methyltransferases"/>
    <property type="match status" value="1"/>
</dbReference>
<evidence type="ECO:0000256" key="3">
    <source>
        <dbReference type="ARBA" id="ARBA00022679"/>
    </source>
</evidence>
<evidence type="ECO:0000256" key="1">
    <source>
        <dbReference type="ARBA" id="ARBA00010633"/>
    </source>
</evidence>
<evidence type="ECO:0000256" key="2">
    <source>
        <dbReference type="ARBA" id="ARBA00022603"/>
    </source>
</evidence>
<organism evidence="5 6">
    <name type="scientific">Tetraparma gracilis</name>
    <dbReference type="NCBI Taxonomy" id="2962635"/>
    <lineage>
        <taxon>Eukaryota</taxon>
        <taxon>Sar</taxon>
        <taxon>Stramenopiles</taxon>
        <taxon>Ochrophyta</taxon>
        <taxon>Bolidophyceae</taxon>
        <taxon>Parmales</taxon>
        <taxon>Triparmaceae</taxon>
        <taxon>Tetraparma</taxon>
    </lineage>
</organism>